<evidence type="ECO:0000256" key="1">
    <source>
        <dbReference type="ARBA" id="ARBA00004496"/>
    </source>
</evidence>
<dbReference type="InterPro" id="IPR036192">
    <property type="entry name" value="Cell_div_ZapA-like_sf"/>
</dbReference>
<dbReference type="InterPro" id="IPR007838">
    <property type="entry name" value="Cell_div_ZapA-like"/>
</dbReference>
<reference evidence="11 12" key="1">
    <citation type="submission" date="2022-07" db="EMBL/GenBank/DDBJ databases">
        <authorList>
            <person name="Li W.-J."/>
            <person name="Deng Q.-Q."/>
        </authorList>
    </citation>
    <scope>NUCLEOTIDE SEQUENCE [LARGE SCALE GENOMIC DNA]</scope>
    <source>
        <strain evidence="11 12">SYSU M60028</strain>
    </source>
</reference>
<evidence type="ECO:0000256" key="8">
    <source>
        <dbReference type="ARBA" id="ARBA00026068"/>
    </source>
</evidence>
<comment type="subunit">
    <text evidence="8">Homodimer. Interacts with FtsZ.</text>
</comment>
<comment type="subcellular location">
    <subcellularLocation>
        <location evidence="1">Cytoplasm</location>
    </subcellularLocation>
</comment>
<accession>A0ABT1LGC7</accession>
<evidence type="ECO:0000256" key="3">
    <source>
        <dbReference type="ARBA" id="ARBA00022490"/>
    </source>
</evidence>
<evidence type="ECO:0000256" key="2">
    <source>
        <dbReference type="ARBA" id="ARBA00015195"/>
    </source>
</evidence>
<keyword evidence="3" id="KW-0963">Cytoplasm</keyword>
<protein>
    <recommendedName>
        <fullName evidence="2">Cell division protein ZapA</fullName>
    </recommendedName>
    <alternativeName>
        <fullName evidence="9">Z ring-associated protein ZapA</fullName>
    </alternativeName>
</protein>
<dbReference type="InterPro" id="IPR042233">
    <property type="entry name" value="Cell_div_ZapA_N"/>
</dbReference>
<dbReference type="Pfam" id="PF05164">
    <property type="entry name" value="ZapA"/>
    <property type="match status" value="1"/>
</dbReference>
<dbReference type="PANTHER" id="PTHR34981">
    <property type="entry name" value="CELL DIVISION PROTEIN ZAPA"/>
    <property type="match status" value="1"/>
</dbReference>
<dbReference type="EMBL" id="JANCLU010000018">
    <property type="protein sequence ID" value="MCP8940153.1"/>
    <property type="molecule type" value="Genomic_DNA"/>
</dbReference>
<name>A0ABT1LGC7_9HYPH</name>
<evidence type="ECO:0000313" key="11">
    <source>
        <dbReference type="EMBL" id="MCP8940153.1"/>
    </source>
</evidence>
<keyword evidence="5" id="KW-0717">Septation</keyword>
<keyword evidence="6" id="KW-0131">Cell cycle</keyword>
<dbReference type="Proteomes" id="UP001205890">
    <property type="component" value="Unassembled WGS sequence"/>
</dbReference>
<dbReference type="PANTHER" id="PTHR34981:SF1">
    <property type="entry name" value="CELL DIVISION PROTEIN ZAPA"/>
    <property type="match status" value="1"/>
</dbReference>
<evidence type="ECO:0000256" key="9">
    <source>
        <dbReference type="ARBA" id="ARBA00033158"/>
    </source>
</evidence>
<comment type="caution">
    <text evidence="11">The sequence shown here is derived from an EMBL/GenBank/DDBJ whole genome shotgun (WGS) entry which is preliminary data.</text>
</comment>
<dbReference type="SUPFAM" id="SSF102829">
    <property type="entry name" value="Cell division protein ZapA-like"/>
    <property type="match status" value="1"/>
</dbReference>
<dbReference type="RefSeq" id="WP_254744559.1">
    <property type="nucleotide sequence ID" value="NZ_JANCLU010000018.1"/>
</dbReference>
<sequence length="122" mass="13357">MGQVTVTIAAKVYRIACDDGQEEHLRNLAADVDAKIEDMRKAFGEIGDNRLTVMAAITFVDERQELKGRLARLEAELSELRARTGRMADSLGEAQGEMARAIHEAADRIESVARQLAPAPHG</sequence>
<keyword evidence="4 11" id="KW-0132">Cell division</keyword>
<evidence type="ECO:0000256" key="6">
    <source>
        <dbReference type="ARBA" id="ARBA00023306"/>
    </source>
</evidence>
<evidence type="ECO:0000256" key="5">
    <source>
        <dbReference type="ARBA" id="ARBA00023210"/>
    </source>
</evidence>
<feature type="coiled-coil region" evidence="10">
    <location>
        <begin position="56"/>
        <end position="90"/>
    </location>
</feature>
<evidence type="ECO:0000313" key="12">
    <source>
        <dbReference type="Proteomes" id="UP001205890"/>
    </source>
</evidence>
<evidence type="ECO:0000256" key="4">
    <source>
        <dbReference type="ARBA" id="ARBA00022618"/>
    </source>
</evidence>
<keyword evidence="10" id="KW-0175">Coiled coil</keyword>
<evidence type="ECO:0000256" key="10">
    <source>
        <dbReference type="SAM" id="Coils"/>
    </source>
</evidence>
<keyword evidence="12" id="KW-1185">Reference proteome</keyword>
<dbReference type="GO" id="GO:0051301">
    <property type="term" value="P:cell division"/>
    <property type="evidence" value="ECO:0007669"/>
    <property type="project" value="UniProtKB-KW"/>
</dbReference>
<gene>
    <name evidence="11" type="ORF">NK718_16625</name>
</gene>
<proteinExistence type="predicted"/>
<dbReference type="Gene3D" id="3.30.160.880">
    <property type="entry name" value="Cell division protein ZapA protomer, N-terminal domain"/>
    <property type="match status" value="1"/>
</dbReference>
<organism evidence="11 12">
    <name type="scientific">Alsobacter ponti</name>
    <dbReference type="NCBI Taxonomy" id="2962936"/>
    <lineage>
        <taxon>Bacteria</taxon>
        <taxon>Pseudomonadati</taxon>
        <taxon>Pseudomonadota</taxon>
        <taxon>Alphaproteobacteria</taxon>
        <taxon>Hyphomicrobiales</taxon>
        <taxon>Alsobacteraceae</taxon>
        <taxon>Alsobacter</taxon>
    </lineage>
</organism>
<evidence type="ECO:0000256" key="7">
    <source>
        <dbReference type="ARBA" id="ARBA00024910"/>
    </source>
</evidence>
<comment type="function">
    <text evidence="7">Activator of cell division through the inhibition of FtsZ GTPase activity, therefore promoting FtsZ assembly into bundles of protofilaments necessary for the formation of the division Z ring. It is recruited early at mid-cell but it is not essential for cell division.</text>
</comment>